<evidence type="ECO:0000256" key="5">
    <source>
        <dbReference type="ARBA" id="ARBA00022692"/>
    </source>
</evidence>
<evidence type="ECO:0000256" key="8">
    <source>
        <dbReference type="SAM" id="Phobius"/>
    </source>
</evidence>
<dbReference type="Proteomes" id="UP000192731">
    <property type="component" value="Unassembled WGS sequence"/>
</dbReference>
<gene>
    <name evidence="10" type="ORF">SAMN00017405_2378</name>
</gene>
<dbReference type="GO" id="GO:0005886">
    <property type="term" value="C:plasma membrane"/>
    <property type="evidence" value="ECO:0007669"/>
    <property type="project" value="UniProtKB-SubCell"/>
</dbReference>
<evidence type="ECO:0000259" key="9">
    <source>
        <dbReference type="PROSITE" id="PS51012"/>
    </source>
</evidence>
<comment type="subcellular location">
    <subcellularLocation>
        <location evidence="1">Cell membrane</location>
        <topology evidence="1">Multi-pass membrane protein</topology>
    </subcellularLocation>
</comment>
<feature type="transmembrane region" description="Helical" evidence="8">
    <location>
        <begin position="295"/>
        <end position="313"/>
    </location>
</feature>
<dbReference type="InterPro" id="IPR013525">
    <property type="entry name" value="ABC2_TM"/>
</dbReference>
<organism evidence="10 11">
    <name type="scientific">Desulfonispora thiosulfatigenes DSM 11270</name>
    <dbReference type="NCBI Taxonomy" id="656914"/>
    <lineage>
        <taxon>Bacteria</taxon>
        <taxon>Bacillati</taxon>
        <taxon>Bacillota</taxon>
        <taxon>Clostridia</taxon>
        <taxon>Eubacteriales</taxon>
        <taxon>Peptococcaceae</taxon>
        <taxon>Desulfonispora</taxon>
    </lineage>
</organism>
<dbReference type="Pfam" id="PF12698">
    <property type="entry name" value="ABC2_membrane_3"/>
    <property type="match status" value="1"/>
</dbReference>
<dbReference type="PANTHER" id="PTHR30294:SF46">
    <property type="entry name" value="ABC TRANSPORTER PERMEASE"/>
    <property type="match status" value="1"/>
</dbReference>
<evidence type="ECO:0000313" key="10">
    <source>
        <dbReference type="EMBL" id="SMB84664.1"/>
    </source>
</evidence>
<dbReference type="OrthoDB" id="9788252at2"/>
<dbReference type="EMBL" id="FWWT01000011">
    <property type="protein sequence ID" value="SMB84664.1"/>
    <property type="molecule type" value="Genomic_DNA"/>
</dbReference>
<evidence type="ECO:0000256" key="2">
    <source>
        <dbReference type="ARBA" id="ARBA00007783"/>
    </source>
</evidence>
<dbReference type="InterPro" id="IPR051449">
    <property type="entry name" value="ABC-2_transporter_component"/>
</dbReference>
<reference evidence="10 11" key="1">
    <citation type="submission" date="2017-04" db="EMBL/GenBank/DDBJ databases">
        <authorList>
            <person name="Afonso C.L."/>
            <person name="Miller P.J."/>
            <person name="Scott M.A."/>
            <person name="Spackman E."/>
            <person name="Goraichik I."/>
            <person name="Dimitrov K.M."/>
            <person name="Suarez D.L."/>
            <person name="Swayne D.E."/>
        </authorList>
    </citation>
    <scope>NUCLEOTIDE SEQUENCE [LARGE SCALE GENOMIC DNA]</scope>
    <source>
        <strain evidence="10 11">DSM 11270</strain>
    </source>
</reference>
<accession>A0A1W1UVC5</accession>
<feature type="transmembrane region" description="Helical" evidence="8">
    <location>
        <begin position="264"/>
        <end position="288"/>
    </location>
</feature>
<keyword evidence="11" id="KW-1185">Reference proteome</keyword>
<proteinExistence type="inferred from homology"/>
<evidence type="ECO:0000313" key="11">
    <source>
        <dbReference type="Proteomes" id="UP000192731"/>
    </source>
</evidence>
<comment type="similarity">
    <text evidence="2">Belongs to the ABC-2 integral membrane protein family.</text>
</comment>
<keyword evidence="5 8" id="KW-0812">Transmembrane</keyword>
<dbReference type="STRING" id="656914.SAMN00017405_2378"/>
<dbReference type="Gene3D" id="3.40.1710.10">
    <property type="entry name" value="abc type-2 transporter like domain"/>
    <property type="match status" value="1"/>
</dbReference>
<feature type="transmembrane region" description="Helical" evidence="8">
    <location>
        <begin position="185"/>
        <end position="207"/>
    </location>
</feature>
<keyword evidence="3" id="KW-0813">Transport</keyword>
<name>A0A1W1UVC5_DESTI</name>
<evidence type="ECO:0000256" key="6">
    <source>
        <dbReference type="ARBA" id="ARBA00022989"/>
    </source>
</evidence>
<dbReference type="InterPro" id="IPR047817">
    <property type="entry name" value="ABC2_TM_bact-type"/>
</dbReference>
<evidence type="ECO:0000256" key="1">
    <source>
        <dbReference type="ARBA" id="ARBA00004651"/>
    </source>
</evidence>
<dbReference type="GO" id="GO:0140359">
    <property type="term" value="F:ABC-type transporter activity"/>
    <property type="evidence" value="ECO:0007669"/>
    <property type="project" value="InterPro"/>
</dbReference>
<evidence type="ECO:0000256" key="3">
    <source>
        <dbReference type="ARBA" id="ARBA00022448"/>
    </source>
</evidence>
<dbReference type="PROSITE" id="PS51012">
    <property type="entry name" value="ABC_TM2"/>
    <property type="match status" value="1"/>
</dbReference>
<dbReference type="AlphaFoldDB" id="A0A1W1UVC5"/>
<evidence type="ECO:0000256" key="7">
    <source>
        <dbReference type="ARBA" id="ARBA00023136"/>
    </source>
</evidence>
<feature type="transmembrane region" description="Helical" evidence="8">
    <location>
        <begin position="355"/>
        <end position="375"/>
    </location>
</feature>
<dbReference type="PANTHER" id="PTHR30294">
    <property type="entry name" value="MEMBRANE COMPONENT OF ABC TRANSPORTER YHHJ-RELATED"/>
    <property type="match status" value="1"/>
</dbReference>
<keyword evidence="6 8" id="KW-1133">Transmembrane helix</keyword>
<protein>
    <submittedName>
        <fullName evidence="10">ABC-2 type transport system permease protein</fullName>
    </submittedName>
</protein>
<evidence type="ECO:0000256" key="4">
    <source>
        <dbReference type="ARBA" id="ARBA00022475"/>
    </source>
</evidence>
<feature type="transmembrane region" description="Helical" evidence="8">
    <location>
        <begin position="233"/>
        <end position="252"/>
    </location>
</feature>
<feature type="domain" description="ABC transmembrane type-2" evidence="9">
    <location>
        <begin position="144"/>
        <end position="376"/>
    </location>
</feature>
<keyword evidence="7 8" id="KW-0472">Membrane</keyword>
<sequence length="390" mass="43817">MLDMLKVMKRELKFLLSYKRLLIIILIIPILFSSFYAYLYQGNIVNHLKVGIIDYKPSGISRQIVNGFEKSSKFEVEMLSSEEEIIPLMEQDKIDGVIILPADFTKNIKSGRQSSVFASANGTNLLISNNFMVGALEIINTFDTGIVIKNVASKGALNSIAYAEAMPISLSLHPWYNPTTGYANFFLPGLIVFIVQQATFLVVAITITNERKNNTLKLLTQSYHTFGIISGKILTYTMLSIISCFSSIYVVFKYFNMPIYGSLLSIGSLTLAFSLCICTMGMFLSIICNKSLDSIQYSMLIALPSFLLSGYTWPMQAMPDYLAFVGKLLPLTYIANNLRKLSLMGVDYSLIKEDIGTLLLMTCIFLILSLVIFWWKFKRVKVNKKESITA</sequence>
<feature type="transmembrane region" description="Helical" evidence="8">
    <location>
        <begin position="21"/>
        <end position="39"/>
    </location>
</feature>
<keyword evidence="4" id="KW-1003">Cell membrane</keyword>